<comment type="catalytic activity">
    <reaction evidence="3">
        <text>[protein]-L-glutamate 5-O-methyl ester + H2O = L-glutamyl-[protein] + methanol + H(+)</text>
        <dbReference type="Rhea" id="RHEA:23236"/>
        <dbReference type="Rhea" id="RHEA-COMP:10208"/>
        <dbReference type="Rhea" id="RHEA-COMP:10311"/>
        <dbReference type="ChEBI" id="CHEBI:15377"/>
        <dbReference type="ChEBI" id="CHEBI:15378"/>
        <dbReference type="ChEBI" id="CHEBI:17790"/>
        <dbReference type="ChEBI" id="CHEBI:29973"/>
        <dbReference type="ChEBI" id="CHEBI:82795"/>
        <dbReference type="EC" id="3.1.1.61"/>
    </reaction>
</comment>
<comment type="caution">
    <text evidence="5">The sequence shown here is derived from an EMBL/GenBank/DDBJ whole genome shotgun (WGS) entry which is preliminary data.</text>
</comment>
<feature type="non-terminal residue" evidence="5">
    <location>
        <position position="96"/>
    </location>
</feature>
<dbReference type="EC" id="3.1.1.61" evidence="2"/>
<dbReference type="InterPro" id="IPR000673">
    <property type="entry name" value="Sig_transdc_resp-reg_Me-estase"/>
</dbReference>
<keyword evidence="1" id="KW-0378">Hydrolase</keyword>
<dbReference type="GO" id="GO:0006935">
    <property type="term" value="P:chemotaxis"/>
    <property type="evidence" value="ECO:0007669"/>
    <property type="project" value="InterPro"/>
</dbReference>
<dbReference type="GO" id="GO:0005737">
    <property type="term" value="C:cytoplasm"/>
    <property type="evidence" value="ECO:0007669"/>
    <property type="project" value="InterPro"/>
</dbReference>
<gene>
    <name evidence="5" type="ORF">LCGC14_2485260</name>
</gene>
<dbReference type="PROSITE" id="PS50122">
    <property type="entry name" value="CHEB"/>
    <property type="match status" value="1"/>
</dbReference>
<dbReference type="SUPFAM" id="SSF52738">
    <property type="entry name" value="Methylesterase CheB, C-terminal domain"/>
    <property type="match status" value="1"/>
</dbReference>
<dbReference type="Pfam" id="PF01339">
    <property type="entry name" value="CheB_methylest"/>
    <property type="match status" value="1"/>
</dbReference>
<feature type="domain" description="CheB-type methylesterase" evidence="4">
    <location>
        <begin position="8"/>
        <end position="96"/>
    </location>
</feature>
<accession>A0A0F9B6B9</accession>
<proteinExistence type="predicted"/>
<dbReference type="Gene3D" id="3.40.50.180">
    <property type="entry name" value="Methylesterase CheB, C-terminal domain"/>
    <property type="match status" value="1"/>
</dbReference>
<dbReference type="GO" id="GO:0008984">
    <property type="term" value="F:protein-glutamate methylesterase activity"/>
    <property type="evidence" value="ECO:0007669"/>
    <property type="project" value="UniProtKB-EC"/>
</dbReference>
<reference evidence="5" key="1">
    <citation type="journal article" date="2015" name="Nature">
        <title>Complex archaea that bridge the gap between prokaryotes and eukaryotes.</title>
        <authorList>
            <person name="Spang A."/>
            <person name="Saw J.H."/>
            <person name="Jorgensen S.L."/>
            <person name="Zaremba-Niedzwiedzka K."/>
            <person name="Martijn J."/>
            <person name="Lind A.E."/>
            <person name="van Eijk R."/>
            <person name="Schleper C."/>
            <person name="Guy L."/>
            <person name="Ettema T.J."/>
        </authorList>
    </citation>
    <scope>NUCLEOTIDE SEQUENCE</scope>
</reference>
<dbReference type="PANTHER" id="PTHR42872:SF6">
    <property type="entry name" value="PROTEIN-GLUTAMATE METHYLESTERASE_PROTEIN-GLUTAMINE GLUTAMINASE"/>
    <property type="match status" value="1"/>
</dbReference>
<name>A0A0F9B6B9_9ZZZZ</name>
<dbReference type="PANTHER" id="PTHR42872">
    <property type="entry name" value="PROTEIN-GLUTAMATE METHYLESTERASE/PROTEIN-GLUTAMINE GLUTAMINASE"/>
    <property type="match status" value="1"/>
</dbReference>
<protein>
    <recommendedName>
        <fullName evidence="2">protein-glutamate methylesterase</fullName>
        <ecNumber evidence="2">3.1.1.61</ecNumber>
    </recommendedName>
</protein>
<organism evidence="5">
    <name type="scientific">marine sediment metagenome</name>
    <dbReference type="NCBI Taxonomy" id="412755"/>
    <lineage>
        <taxon>unclassified sequences</taxon>
        <taxon>metagenomes</taxon>
        <taxon>ecological metagenomes</taxon>
    </lineage>
</organism>
<evidence type="ECO:0000256" key="1">
    <source>
        <dbReference type="ARBA" id="ARBA00022801"/>
    </source>
</evidence>
<evidence type="ECO:0000256" key="2">
    <source>
        <dbReference type="ARBA" id="ARBA00039140"/>
    </source>
</evidence>
<evidence type="ECO:0000259" key="4">
    <source>
        <dbReference type="PROSITE" id="PS50122"/>
    </source>
</evidence>
<dbReference type="InterPro" id="IPR035909">
    <property type="entry name" value="CheB_C"/>
</dbReference>
<evidence type="ECO:0000256" key="3">
    <source>
        <dbReference type="ARBA" id="ARBA00048267"/>
    </source>
</evidence>
<evidence type="ECO:0000313" key="5">
    <source>
        <dbReference type="EMBL" id="KKL17469.1"/>
    </source>
</evidence>
<dbReference type="GO" id="GO:0000156">
    <property type="term" value="F:phosphorelay response regulator activity"/>
    <property type="evidence" value="ECO:0007669"/>
    <property type="project" value="InterPro"/>
</dbReference>
<sequence>MKNDFPLIVGIGASAGGISALSQLFGAVPRNSGMAFVIVTHLNPDRESQLHSVLANQTDMAVKIAANGQKIEADTVYVMPEKKIITMKGTRLQLQD</sequence>
<dbReference type="AlphaFoldDB" id="A0A0F9B6B9"/>
<dbReference type="EMBL" id="LAZR01039247">
    <property type="protein sequence ID" value="KKL17469.1"/>
    <property type="molecule type" value="Genomic_DNA"/>
</dbReference>